<evidence type="ECO:0000256" key="2">
    <source>
        <dbReference type="PROSITE-ProRule" id="PRU00087"/>
    </source>
</evidence>
<evidence type="ECO:0000256" key="1">
    <source>
        <dbReference type="ARBA" id="ARBA00022737"/>
    </source>
</evidence>
<keyword evidence="5" id="KW-1185">Reference proteome</keyword>
<dbReference type="Proteomes" id="UP000011087">
    <property type="component" value="Unassembled WGS sequence"/>
</dbReference>
<dbReference type="RefSeq" id="XP_005831517.1">
    <property type="nucleotide sequence ID" value="XM_005831460.1"/>
</dbReference>
<dbReference type="HOGENOM" id="CLU_1187706_0_0_1"/>
<dbReference type="KEGG" id="gtt:GUITHDRAFT_72223"/>
<dbReference type="PANTHER" id="PTHR38537">
    <property type="entry name" value="JITTERBUG, ISOFORM N"/>
    <property type="match status" value="1"/>
</dbReference>
<dbReference type="SUPFAM" id="SSF81296">
    <property type="entry name" value="E set domains"/>
    <property type="match status" value="2"/>
</dbReference>
<dbReference type="InterPro" id="IPR001298">
    <property type="entry name" value="Filamin/ABP280_rpt"/>
</dbReference>
<dbReference type="PROSITE" id="PS50194">
    <property type="entry name" value="FILAMIN_REPEAT"/>
    <property type="match status" value="2"/>
</dbReference>
<evidence type="ECO:0000313" key="4">
    <source>
        <dbReference type="EnsemblProtists" id="EKX44537"/>
    </source>
</evidence>
<feature type="repeat" description="Filamin" evidence="2">
    <location>
        <begin position="151"/>
        <end position="234"/>
    </location>
</feature>
<name>L1J868_GUITC</name>
<reference evidence="4" key="3">
    <citation type="submission" date="2016-03" db="UniProtKB">
        <authorList>
            <consortium name="EnsemblProtists"/>
        </authorList>
    </citation>
    <scope>IDENTIFICATION</scope>
</reference>
<feature type="non-terminal residue" evidence="3">
    <location>
        <position position="234"/>
    </location>
</feature>
<dbReference type="OrthoDB" id="18740at2759"/>
<dbReference type="GO" id="GO:0051015">
    <property type="term" value="F:actin filament binding"/>
    <property type="evidence" value="ECO:0007669"/>
    <property type="project" value="InterPro"/>
</dbReference>
<proteinExistence type="predicted"/>
<reference evidence="3 5" key="1">
    <citation type="journal article" date="2012" name="Nature">
        <title>Algal genomes reveal evolutionary mosaicism and the fate of nucleomorphs.</title>
        <authorList>
            <consortium name="DOE Joint Genome Institute"/>
            <person name="Curtis B.A."/>
            <person name="Tanifuji G."/>
            <person name="Burki F."/>
            <person name="Gruber A."/>
            <person name="Irimia M."/>
            <person name="Maruyama S."/>
            <person name="Arias M.C."/>
            <person name="Ball S.G."/>
            <person name="Gile G.H."/>
            <person name="Hirakawa Y."/>
            <person name="Hopkins J.F."/>
            <person name="Kuo A."/>
            <person name="Rensing S.A."/>
            <person name="Schmutz J."/>
            <person name="Symeonidi A."/>
            <person name="Elias M."/>
            <person name="Eveleigh R.J."/>
            <person name="Herman E.K."/>
            <person name="Klute M.J."/>
            <person name="Nakayama T."/>
            <person name="Obornik M."/>
            <person name="Reyes-Prieto A."/>
            <person name="Armbrust E.V."/>
            <person name="Aves S.J."/>
            <person name="Beiko R.G."/>
            <person name="Coutinho P."/>
            <person name="Dacks J.B."/>
            <person name="Durnford D.G."/>
            <person name="Fast N.M."/>
            <person name="Green B.R."/>
            <person name="Grisdale C.J."/>
            <person name="Hempel F."/>
            <person name="Henrissat B."/>
            <person name="Hoppner M.P."/>
            <person name="Ishida K."/>
            <person name="Kim E."/>
            <person name="Koreny L."/>
            <person name="Kroth P.G."/>
            <person name="Liu Y."/>
            <person name="Malik S.B."/>
            <person name="Maier U.G."/>
            <person name="McRose D."/>
            <person name="Mock T."/>
            <person name="Neilson J.A."/>
            <person name="Onodera N.T."/>
            <person name="Poole A.M."/>
            <person name="Pritham E.J."/>
            <person name="Richards T.A."/>
            <person name="Rocap G."/>
            <person name="Roy S.W."/>
            <person name="Sarai C."/>
            <person name="Schaack S."/>
            <person name="Shirato S."/>
            <person name="Slamovits C.H."/>
            <person name="Spencer D.F."/>
            <person name="Suzuki S."/>
            <person name="Worden A.Z."/>
            <person name="Zauner S."/>
            <person name="Barry K."/>
            <person name="Bell C."/>
            <person name="Bharti A.K."/>
            <person name="Crow J.A."/>
            <person name="Grimwood J."/>
            <person name="Kramer R."/>
            <person name="Lindquist E."/>
            <person name="Lucas S."/>
            <person name="Salamov A."/>
            <person name="McFadden G.I."/>
            <person name="Lane C.E."/>
            <person name="Keeling P.J."/>
            <person name="Gray M.W."/>
            <person name="Grigoriev I.V."/>
            <person name="Archibald J.M."/>
        </authorList>
    </citation>
    <scope>NUCLEOTIDE SEQUENCE</scope>
    <source>
        <strain evidence="3 5">CCMP2712</strain>
    </source>
</reference>
<dbReference type="AlphaFoldDB" id="L1J868"/>
<keyword evidence="1" id="KW-0677">Repeat</keyword>
<dbReference type="EnsemblProtists" id="EKX44537">
    <property type="protein sequence ID" value="EKX44537"/>
    <property type="gene ID" value="GUITHDRAFT_72223"/>
</dbReference>
<reference evidence="5" key="2">
    <citation type="submission" date="2012-11" db="EMBL/GenBank/DDBJ databases">
        <authorList>
            <person name="Kuo A."/>
            <person name="Curtis B.A."/>
            <person name="Tanifuji G."/>
            <person name="Burki F."/>
            <person name="Gruber A."/>
            <person name="Irimia M."/>
            <person name="Maruyama S."/>
            <person name="Arias M.C."/>
            <person name="Ball S.G."/>
            <person name="Gile G.H."/>
            <person name="Hirakawa Y."/>
            <person name="Hopkins J.F."/>
            <person name="Rensing S.A."/>
            <person name="Schmutz J."/>
            <person name="Symeonidi A."/>
            <person name="Elias M."/>
            <person name="Eveleigh R.J."/>
            <person name="Herman E.K."/>
            <person name="Klute M.J."/>
            <person name="Nakayama T."/>
            <person name="Obornik M."/>
            <person name="Reyes-Prieto A."/>
            <person name="Armbrust E.V."/>
            <person name="Aves S.J."/>
            <person name="Beiko R.G."/>
            <person name="Coutinho P."/>
            <person name="Dacks J.B."/>
            <person name="Durnford D.G."/>
            <person name="Fast N.M."/>
            <person name="Green B.R."/>
            <person name="Grisdale C."/>
            <person name="Hempe F."/>
            <person name="Henrissat B."/>
            <person name="Hoppner M.P."/>
            <person name="Ishida K.-I."/>
            <person name="Kim E."/>
            <person name="Koreny L."/>
            <person name="Kroth P.G."/>
            <person name="Liu Y."/>
            <person name="Malik S.-B."/>
            <person name="Maier U.G."/>
            <person name="McRose D."/>
            <person name="Mock T."/>
            <person name="Neilson J.A."/>
            <person name="Onodera N.T."/>
            <person name="Poole A.M."/>
            <person name="Pritham E.J."/>
            <person name="Richards T.A."/>
            <person name="Rocap G."/>
            <person name="Roy S.W."/>
            <person name="Sarai C."/>
            <person name="Schaack S."/>
            <person name="Shirato S."/>
            <person name="Slamovits C.H."/>
            <person name="Spencer D.F."/>
            <person name="Suzuki S."/>
            <person name="Worden A.Z."/>
            <person name="Zauner S."/>
            <person name="Barry K."/>
            <person name="Bell C."/>
            <person name="Bharti A.K."/>
            <person name="Crow J.A."/>
            <person name="Grimwood J."/>
            <person name="Kramer R."/>
            <person name="Lindquist E."/>
            <person name="Lucas S."/>
            <person name="Salamov A."/>
            <person name="McFadden G.I."/>
            <person name="Lane C.E."/>
            <person name="Keeling P.J."/>
            <person name="Gray M.W."/>
            <person name="Grigoriev I.V."/>
            <person name="Archibald J.M."/>
        </authorList>
    </citation>
    <scope>NUCLEOTIDE SEQUENCE</scope>
    <source>
        <strain evidence="5">CCMP2712</strain>
    </source>
</reference>
<feature type="repeat" description="Filamin" evidence="2">
    <location>
        <begin position="25"/>
        <end position="149"/>
    </location>
</feature>
<dbReference type="InterPro" id="IPR014756">
    <property type="entry name" value="Ig_E-set"/>
</dbReference>
<dbReference type="InterPro" id="IPR017868">
    <property type="entry name" value="Filamin/ABP280_repeat-like"/>
</dbReference>
<dbReference type="InterPro" id="IPR044801">
    <property type="entry name" value="Filamin"/>
</dbReference>
<protein>
    <submittedName>
        <fullName evidence="3 4">Uncharacterized protein</fullName>
    </submittedName>
</protein>
<dbReference type="STRING" id="905079.L1J868"/>
<gene>
    <name evidence="3" type="ORF">GUITHDRAFT_72223</name>
</gene>
<dbReference type="EMBL" id="JH993004">
    <property type="protein sequence ID" value="EKX44537.1"/>
    <property type="molecule type" value="Genomic_DNA"/>
</dbReference>
<dbReference type="Pfam" id="PF00630">
    <property type="entry name" value="Filamin"/>
    <property type="match status" value="2"/>
</dbReference>
<evidence type="ECO:0000313" key="3">
    <source>
        <dbReference type="EMBL" id="EKX44537.1"/>
    </source>
</evidence>
<evidence type="ECO:0000313" key="5">
    <source>
        <dbReference type="Proteomes" id="UP000011087"/>
    </source>
</evidence>
<dbReference type="PaxDb" id="55529-EKX44537"/>
<dbReference type="OMA" id="KMNGAHI"/>
<sequence>MSIKGFDGVREVSILGSPFQLLIEPSTSQANNTLADGEGLIHSTAGILTTFVVQARDKFGNFRNRGGDHVEVYAMTNDFQYNATVIDCMDGSYNVSYILTRTMSIFDPTDLGNGKYRVSFIASEIQRYSIWIMQNGIHIHGRSPYTVTVVPTIFSAENSEVIGDGLSISTSGVLATFIVRSRDTFGNLRSKGGESLRILLIGTQTLKISYTDNLDGQYNASYVPILAGDYLIYI</sequence>
<dbReference type="PANTHER" id="PTHR38537:SF8">
    <property type="entry name" value="FILAMIN-A"/>
    <property type="match status" value="1"/>
</dbReference>
<dbReference type="GeneID" id="17301101"/>
<dbReference type="Gene3D" id="2.60.40.10">
    <property type="entry name" value="Immunoglobulins"/>
    <property type="match status" value="3"/>
</dbReference>
<dbReference type="GO" id="GO:0030036">
    <property type="term" value="P:actin cytoskeleton organization"/>
    <property type="evidence" value="ECO:0007669"/>
    <property type="project" value="InterPro"/>
</dbReference>
<accession>L1J868</accession>
<organism evidence="3">
    <name type="scientific">Guillardia theta (strain CCMP2712)</name>
    <name type="common">Cryptophyte</name>
    <dbReference type="NCBI Taxonomy" id="905079"/>
    <lineage>
        <taxon>Eukaryota</taxon>
        <taxon>Cryptophyceae</taxon>
        <taxon>Pyrenomonadales</taxon>
        <taxon>Geminigeraceae</taxon>
        <taxon>Guillardia</taxon>
    </lineage>
</organism>
<dbReference type="InterPro" id="IPR013783">
    <property type="entry name" value="Ig-like_fold"/>
</dbReference>
<dbReference type="SMART" id="SM00557">
    <property type="entry name" value="IG_FLMN"/>
    <property type="match status" value="1"/>
</dbReference>